<protein>
    <submittedName>
        <fullName evidence="4">AraC family transcriptional regulator</fullName>
    </submittedName>
</protein>
<dbReference type="InterPro" id="IPR009594">
    <property type="entry name" value="Tscrpt_reg_HTH_AraC_N"/>
</dbReference>
<dbReference type="Pfam" id="PF12833">
    <property type="entry name" value="HTH_18"/>
    <property type="match status" value="1"/>
</dbReference>
<evidence type="ECO:0000259" key="3">
    <source>
        <dbReference type="PROSITE" id="PS01124"/>
    </source>
</evidence>
<evidence type="ECO:0000313" key="4">
    <source>
        <dbReference type="EMBL" id="PEH37648.1"/>
    </source>
</evidence>
<dbReference type="Pfam" id="PF06719">
    <property type="entry name" value="AraC_N"/>
    <property type="match status" value="1"/>
</dbReference>
<organism evidence="4 5">
    <name type="scientific">Burkholderia gladioli</name>
    <name type="common">Pseudomonas marginata</name>
    <name type="synonym">Phytomonas marginata</name>
    <dbReference type="NCBI Taxonomy" id="28095"/>
    <lineage>
        <taxon>Bacteria</taxon>
        <taxon>Pseudomonadati</taxon>
        <taxon>Pseudomonadota</taxon>
        <taxon>Betaproteobacteria</taxon>
        <taxon>Burkholderiales</taxon>
        <taxon>Burkholderiaceae</taxon>
        <taxon>Burkholderia</taxon>
    </lineage>
</organism>
<reference evidence="5" key="1">
    <citation type="submission" date="2017-09" db="EMBL/GenBank/DDBJ databases">
        <title>FDA dAtabase for Regulatory Grade micrObial Sequences (FDA-ARGOS): Supporting development and validation of Infectious Disease Dx tests.</title>
        <authorList>
            <person name="Minogue T."/>
            <person name="Wolcott M."/>
            <person name="Wasieloski L."/>
            <person name="Aguilar W."/>
            <person name="Moore D."/>
            <person name="Tallon L."/>
            <person name="Sadzewicz L."/>
            <person name="Ott S."/>
            <person name="Zhao X."/>
            <person name="Nagaraj S."/>
            <person name="Vavikolanu K."/>
            <person name="Aluvathingal J."/>
            <person name="Nadendla S."/>
            <person name="Sichtig H."/>
        </authorList>
    </citation>
    <scope>NUCLEOTIDE SEQUENCE [LARGE SCALE GENOMIC DNA]</scope>
    <source>
        <strain evidence="5">FDAARGOS_390</strain>
    </source>
</reference>
<dbReference type="EMBL" id="PDDY01000004">
    <property type="protein sequence ID" value="PEH37648.1"/>
    <property type="molecule type" value="Genomic_DNA"/>
</dbReference>
<dbReference type="Gene3D" id="1.10.10.60">
    <property type="entry name" value="Homeodomain-like"/>
    <property type="match status" value="2"/>
</dbReference>
<dbReference type="GO" id="GO:0043565">
    <property type="term" value="F:sequence-specific DNA binding"/>
    <property type="evidence" value="ECO:0007669"/>
    <property type="project" value="InterPro"/>
</dbReference>
<name>A0A2A7S270_BURGA</name>
<dbReference type="SUPFAM" id="SSF46689">
    <property type="entry name" value="Homeodomain-like"/>
    <property type="match status" value="2"/>
</dbReference>
<comment type="caution">
    <text evidence="4">The sequence shown here is derived from an EMBL/GenBank/DDBJ whole genome shotgun (WGS) entry which is preliminary data.</text>
</comment>
<accession>A0A2A7S270</accession>
<evidence type="ECO:0000313" key="5">
    <source>
        <dbReference type="Proteomes" id="UP000220629"/>
    </source>
</evidence>
<evidence type="ECO:0000256" key="2">
    <source>
        <dbReference type="ARBA" id="ARBA00023163"/>
    </source>
</evidence>
<dbReference type="Proteomes" id="UP000220629">
    <property type="component" value="Unassembled WGS sequence"/>
</dbReference>
<dbReference type="GO" id="GO:0003700">
    <property type="term" value="F:DNA-binding transcription factor activity"/>
    <property type="evidence" value="ECO:0007669"/>
    <property type="project" value="InterPro"/>
</dbReference>
<keyword evidence="2" id="KW-0804">Transcription</keyword>
<evidence type="ECO:0000256" key="1">
    <source>
        <dbReference type="ARBA" id="ARBA00023015"/>
    </source>
</evidence>
<dbReference type="RefSeq" id="WP_098153846.1">
    <property type="nucleotide sequence ID" value="NZ_CADEQH010000002.1"/>
</dbReference>
<dbReference type="PANTHER" id="PTHR43436:SF1">
    <property type="entry name" value="TRANSCRIPTIONAL REGULATORY PROTEIN"/>
    <property type="match status" value="1"/>
</dbReference>
<dbReference type="InterPro" id="IPR018060">
    <property type="entry name" value="HTH_AraC"/>
</dbReference>
<dbReference type="InterPro" id="IPR009057">
    <property type="entry name" value="Homeodomain-like_sf"/>
</dbReference>
<gene>
    <name evidence="4" type="ORF">CRM94_24370</name>
</gene>
<dbReference type="PROSITE" id="PS01124">
    <property type="entry name" value="HTH_ARAC_FAMILY_2"/>
    <property type="match status" value="1"/>
</dbReference>
<dbReference type="PANTHER" id="PTHR43436">
    <property type="entry name" value="ARAC-FAMILY TRANSCRIPTIONAL REGULATOR"/>
    <property type="match status" value="1"/>
</dbReference>
<dbReference type="AlphaFoldDB" id="A0A2A7S270"/>
<keyword evidence="1" id="KW-0805">Transcription regulation</keyword>
<proteinExistence type="predicted"/>
<feature type="domain" description="HTH araC/xylS-type" evidence="3">
    <location>
        <begin position="189"/>
        <end position="287"/>
    </location>
</feature>
<sequence length="288" mass="32116">MNLTDLAELAGRQFPRANAHPSQYVQALKGLGIIRHQRPTSFEAAIYEPVVILILQGRKETVLGLQSYPMHAGECLLVSHDLPVIARVTKAPYLALIFNIELDLLRDLYEALDASRFPATPSRSLAVQSCDAELVDAFYRYLALAGRPIDTEVLGPLVSREIHYRLATAPFGAMLRDLIRRDSHASAIARALGRLRREFRSSVEIPELARSVGMSPSSFHKHFKAVTASSPLQYRKGLQLMEARRLLRAGMLSVSTAAFDVGYESAAQFSRDYMRKFGISPKHDIPEE</sequence>
<dbReference type="SMART" id="SM00342">
    <property type="entry name" value="HTH_ARAC"/>
    <property type="match status" value="1"/>
</dbReference>